<dbReference type="GO" id="GO:0006355">
    <property type="term" value="P:regulation of DNA-templated transcription"/>
    <property type="evidence" value="ECO:0007669"/>
    <property type="project" value="InterPro"/>
</dbReference>
<dbReference type="InterPro" id="IPR000792">
    <property type="entry name" value="Tscrpt_reg_LuxR_C"/>
</dbReference>
<dbReference type="AlphaFoldDB" id="A0A2S0I0C1"/>
<feature type="signal peptide" evidence="5">
    <location>
        <begin position="1"/>
        <end position="21"/>
    </location>
</feature>
<dbReference type="Gene3D" id="1.10.10.10">
    <property type="entry name" value="Winged helix-like DNA-binding domain superfamily/Winged helix DNA-binding domain"/>
    <property type="match status" value="1"/>
</dbReference>
<keyword evidence="4" id="KW-1133">Transmembrane helix</keyword>
<feature type="domain" description="HTH luxR-type" evidence="6">
    <location>
        <begin position="290"/>
        <end position="353"/>
    </location>
</feature>
<dbReference type="InterPro" id="IPR016032">
    <property type="entry name" value="Sig_transdc_resp-reg_C-effctor"/>
</dbReference>
<evidence type="ECO:0000256" key="4">
    <source>
        <dbReference type="SAM" id="Phobius"/>
    </source>
</evidence>
<dbReference type="EMBL" id="CP027062">
    <property type="protein sequence ID" value="AVI52310.1"/>
    <property type="molecule type" value="Genomic_DNA"/>
</dbReference>
<evidence type="ECO:0000256" key="2">
    <source>
        <dbReference type="ARBA" id="ARBA00023125"/>
    </source>
</evidence>
<dbReference type="RefSeq" id="WP_105217549.1">
    <property type="nucleotide sequence ID" value="NZ_CP027062.1"/>
</dbReference>
<evidence type="ECO:0000256" key="1">
    <source>
        <dbReference type="ARBA" id="ARBA00023015"/>
    </source>
</evidence>
<proteinExistence type="predicted"/>
<keyword evidence="2" id="KW-0238">DNA-binding</keyword>
<evidence type="ECO:0000313" key="7">
    <source>
        <dbReference type="EMBL" id="AVI52310.1"/>
    </source>
</evidence>
<dbReference type="PROSITE" id="PS00622">
    <property type="entry name" value="HTH_LUXR_1"/>
    <property type="match status" value="1"/>
</dbReference>
<evidence type="ECO:0000256" key="5">
    <source>
        <dbReference type="SAM" id="SignalP"/>
    </source>
</evidence>
<sequence>MNAYRTVILLFCLLISPLVHAQYEFSGYVDGSMIDGEVYLSLVEDYRKISGVYNEQIIAKIKPDSTGFFSFTGNNLPEENRMYRIHVDTCPDGEYNLSHVSGHCANSKEVVFVANNSLTLSLPVTFENEMFCKIVSEDERSNAFLKIDSLKNDMRFAFSTYRSEANRKINTRKWFSILQQYGEQLNEPLAELYIYSFLSDRGSDLHTYYLEDLKNNSYYSGLLTRLKTSYPQTSYTQQYEAELKADQFLVQTASEAKLPWWVYLASGIALISVLGNFYFFGKWKKTKNAIPDAGKVLSNQEQKVLELILADKTNKEIASEMFVSVSTVKTHINNLYKKLKVSSRDEVKTLYAS</sequence>
<protein>
    <submittedName>
        <fullName evidence="7">Helix-turn-helix transcriptional regulator</fullName>
    </submittedName>
</protein>
<dbReference type="SMART" id="SM00421">
    <property type="entry name" value="HTH_LUXR"/>
    <property type="match status" value="1"/>
</dbReference>
<dbReference type="InterPro" id="IPR036388">
    <property type="entry name" value="WH-like_DNA-bd_sf"/>
</dbReference>
<keyword evidence="4" id="KW-0472">Membrane</keyword>
<name>A0A2S0I0C1_9FLAO</name>
<gene>
    <name evidence="7" type="ORF">C5O00_02850</name>
</gene>
<keyword evidence="5" id="KW-0732">Signal</keyword>
<evidence type="ECO:0000256" key="3">
    <source>
        <dbReference type="ARBA" id="ARBA00023163"/>
    </source>
</evidence>
<keyword evidence="8" id="KW-1185">Reference proteome</keyword>
<keyword evidence="1" id="KW-0805">Transcription regulation</keyword>
<accession>A0A2S0I0C1</accession>
<keyword evidence="3" id="KW-0804">Transcription</keyword>
<dbReference type="PROSITE" id="PS50043">
    <property type="entry name" value="HTH_LUXR_2"/>
    <property type="match status" value="1"/>
</dbReference>
<reference evidence="7 8" key="1">
    <citation type="submission" date="2018-02" db="EMBL/GenBank/DDBJ databases">
        <title>Genomic analysis of the strain RR4-38 isolated from a seawater recirculating aquaculture system.</title>
        <authorList>
            <person name="Kim Y.-S."/>
            <person name="Jang Y.H."/>
            <person name="Kim K.-H."/>
        </authorList>
    </citation>
    <scope>NUCLEOTIDE SEQUENCE [LARGE SCALE GENOMIC DNA]</scope>
    <source>
        <strain evidence="7 8">RR4-38</strain>
    </source>
</reference>
<dbReference type="Proteomes" id="UP000238442">
    <property type="component" value="Chromosome"/>
</dbReference>
<dbReference type="GO" id="GO:0003677">
    <property type="term" value="F:DNA binding"/>
    <property type="evidence" value="ECO:0007669"/>
    <property type="project" value="UniProtKB-KW"/>
</dbReference>
<dbReference type="OrthoDB" id="9807565at2"/>
<dbReference type="PANTHER" id="PTHR44688">
    <property type="entry name" value="DNA-BINDING TRANSCRIPTIONAL ACTIVATOR DEVR_DOSR"/>
    <property type="match status" value="1"/>
</dbReference>
<dbReference type="PRINTS" id="PR00038">
    <property type="entry name" value="HTHLUXR"/>
</dbReference>
<organism evidence="7 8">
    <name type="scientific">Pukyongia salina</name>
    <dbReference type="NCBI Taxonomy" id="2094025"/>
    <lineage>
        <taxon>Bacteria</taxon>
        <taxon>Pseudomonadati</taxon>
        <taxon>Bacteroidota</taxon>
        <taxon>Flavobacteriia</taxon>
        <taxon>Flavobacteriales</taxon>
        <taxon>Flavobacteriaceae</taxon>
        <taxon>Pukyongia</taxon>
    </lineage>
</organism>
<keyword evidence="4" id="KW-0812">Transmembrane</keyword>
<evidence type="ECO:0000259" key="6">
    <source>
        <dbReference type="PROSITE" id="PS50043"/>
    </source>
</evidence>
<dbReference type="PANTHER" id="PTHR44688:SF16">
    <property type="entry name" value="DNA-BINDING TRANSCRIPTIONAL ACTIVATOR DEVR_DOSR"/>
    <property type="match status" value="1"/>
</dbReference>
<feature type="transmembrane region" description="Helical" evidence="4">
    <location>
        <begin position="260"/>
        <end position="280"/>
    </location>
</feature>
<dbReference type="SUPFAM" id="SSF46894">
    <property type="entry name" value="C-terminal effector domain of the bipartite response regulators"/>
    <property type="match status" value="1"/>
</dbReference>
<feature type="chain" id="PRO_5015502655" evidence="5">
    <location>
        <begin position="22"/>
        <end position="353"/>
    </location>
</feature>
<dbReference type="Pfam" id="PF00196">
    <property type="entry name" value="GerE"/>
    <property type="match status" value="1"/>
</dbReference>
<dbReference type="CDD" id="cd06170">
    <property type="entry name" value="LuxR_C_like"/>
    <property type="match status" value="1"/>
</dbReference>
<evidence type="ECO:0000313" key="8">
    <source>
        <dbReference type="Proteomes" id="UP000238442"/>
    </source>
</evidence>
<dbReference type="KEGG" id="aue:C5O00_02850"/>